<evidence type="ECO:0000313" key="11">
    <source>
        <dbReference type="Proteomes" id="UP000198559"/>
    </source>
</evidence>
<evidence type="ECO:0000256" key="2">
    <source>
        <dbReference type="ARBA" id="ARBA00004236"/>
    </source>
</evidence>
<evidence type="ECO:0000313" key="9">
    <source>
        <dbReference type="EMBL" id="SEH61627.1"/>
    </source>
</evidence>
<keyword evidence="4" id="KW-0812">Transmembrane</keyword>
<evidence type="ECO:0000256" key="6">
    <source>
        <dbReference type="ARBA" id="ARBA00023136"/>
    </source>
</evidence>
<dbReference type="PIRSF" id="PIRSF006170">
    <property type="entry name" value="YfgM"/>
    <property type="match status" value="1"/>
</dbReference>
<keyword evidence="3" id="KW-1003">Cell membrane</keyword>
<feature type="domain" description="Ancillary SecYEG translocon subunit/Cell division coordinator CpoB TPR" evidence="8">
    <location>
        <begin position="19"/>
        <end position="205"/>
    </location>
</feature>
<evidence type="ECO:0000313" key="10">
    <source>
        <dbReference type="EMBL" id="SEI00276.1"/>
    </source>
</evidence>
<organism evidence="10 12">
    <name type="scientific">Bathymodiolus azoricus thioautotrophic gill symbiont</name>
    <dbReference type="NCBI Taxonomy" id="235205"/>
    <lineage>
        <taxon>Bacteria</taxon>
        <taxon>Pseudomonadati</taxon>
        <taxon>Pseudomonadota</taxon>
        <taxon>Gammaproteobacteria</taxon>
        <taxon>sulfur-oxidizing symbionts</taxon>
    </lineage>
</organism>
<dbReference type="Proteomes" id="UP000198988">
    <property type="component" value="Unassembled WGS sequence"/>
</dbReference>
<evidence type="ECO:0000256" key="7">
    <source>
        <dbReference type="ARBA" id="ARBA00023186"/>
    </source>
</evidence>
<keyword evidence="5" id="KW-1133">Transmembrane helix</keyword>
<comment type="subcellular location">
    <subcellularLocation>
        <location evidence="2">Cell membrane</location>
    </subcellularLocation>
    <subcellularLocation>
        <location evidence="1">Membrane</location>
        <topology evidence="1">Single-pass membrane protein</topology>
    </subcellularLocation>
</comment>
<dbReference type="OrthoDB" id="9789675at2"/>
<evidence type="ECO:0000313" key="12">
    <source>
        <dbReference type="Proteomes" id="UP000198988"/>
    </source>
</evidence>
<accession>A0A1H6MP03</accession>
<reference evidence="10" key="2">
    <citation type="submission" date="2016-06" db="EMBL/GenBank/DDBJ databases">
        <authorList>
            <person name="Olsen C.W."/>
            <person name="Carey S."/>
            <person name="Hinshaw L."/>
            <person name="Karasin A.I."/>
        </authorList>
    </citation>
    <scope>NUCLEOTIDE SEQUENCE [LARGE SCALE GENOMIC DNA]</scope>
    <source>
        <strain evidence="10">BazSymA</strain>
        <strain evidence="9">BazSymB</strain>
    </source>
</reference>
<evidence type="ECO:0000256" key="4">
    <source>
        <dbReference type="ARBA" id="ARBA00022692"/>
    </source>
</evidence>
<evidence type="ECO:0000259" key="8">
    <source>
        <dbReference type="Pfam" id="PF09976"/>
    </source>
</evidence>
<name>A0A1H6MP03_9GAMM</name>
<keyword evidence="6" id="KW-0472">Membrane</keyword>
<dbReference type="GO" id="GO:0044877">
    <property type="term" value="F:protein-containing complex binding"/>
    <property type="evidence" value="ECO:0007669"/>
    <property type="project" value="InterPro"/>
</dbReference>
<dbReference type="Proteomes" id="UP000198559">
    <property type="component" value="Unassembled WGS sequence"/>
</dbReference>
<dbReference type="PANTHER" id="PTHR38035:SF1">
    <property type="entry name" value="ANCILLARY SECYEG TRANSLOCON SUBUNIT"/>
    <property type="match status" value="1"/>
</dbReference>
<sequence length="205" mass="22962">MKNFIEVRKTDEEQAEQIKKWIKENALQIIVGVSLGLGGLWGFDYYKGQQRQQAVQARGYYLSVVANPNNTNALKALKENHAQSTYAQQADLVMAKQAVSQKNYQDALNYLLPLTNSTNKFIAQNAKFKAVSVYLEINDADKALSTLGENTNKAFGALYDHIKGDIYFAQNNIDAAKKHYQLAISQLDEGSKLVSLIQIKLNDLN</sequence>
<dbReference type="STRING" id="235205.BAZSYMB_SCAFFOLD00062_0"/>
<dbReference type="InterPro" id="IPR026039">
    <property type="entry name" value="YfgM"/>
</dbReference>
<gene>
    <name evidence="10" type="ORF">BAZSYMA_ACONTIG02647_1</name>
    <name evidence="9" type="ORF">BAZSYMB_SCAFFOLD00062_0</name>
</gene>
<evidence type="ECO:0000256" key="5">
    <source>
        <dbReference type="ARBA" id="ARBA00022989"/>
    </source>
</evidence>
<dbReference type="PANTHER" id="PTHR38035">
    <property type="entry name" value="UPF0070 PROTEIN YFGM"/>
    <property type="match status" value="1"/>
</dbReference>
<proteinExistence type="predicted"/>
<reference evidence="11 12" key="1">
    <citation type="submission" date="2016-06" db="EMBL/GenBank/DDBJ databases">
        <authorList>
            <person name="Petersen J."/>
            <person name="Sayavedra L."/>
        </authorList>
    </citation>
    <scope>NUCLEOTIDE SEQUENCE [LARGE SCALE GENOMIC DNA]</scope>
    <source>
        <strain evidence="12">BazSymA</strain>
        <strain evidence="11">BazSymB</strain>
    </source>
</reference>
<dbReference type="EMBL" id="CVUD02000042">
    <property type="protein sequence ID" value="SEH61627.1"/>
    <property type="molecule type" value="Genomic_DNA"/>
</dbReference>
<evidence type="ECO:0000256" key="1">
    <source>
        <dbReference type="ARBA" id="ARBA00004167"/>
    </source>
</evidence>
<evidence type="ECO:0000256" key="3">
    <source>
        <dbReference type="ARBA" id="ARBA00022475"/>
    </source>
</evidence>
<dbReference type="GO" id="GO:0005886">
    <property type="term" value="C:plasma membrane"/>
    <property type="evidence" value="ECO:0007669"/>
    <property type="project" value="UniProtKB-SubCell"/>
</dbReference>
<dbReference type="InterPro" id="IPR018704">
    <property type="entry name" value="SecYEG/CpoB_TPR"/>
</dbReference>
<dbReference type="EMBL" id="CDSC02000425">
    <property type="protein sequence ID" value="SEI00276.1"/>
    <property type="molecule type" value="Genomic_DNA"/>
</dbReference>
<keyword evidence="7" id="KW-0143">Chaperone</keyword>
<dbReference type="Pfam" id="PF09976">
    <property type="entry name" value="TPR_21"/>
    <property type="match status" value="1"/>
</dbReference>
<dbReference type="AlphaFoldDB" id="A0A1H6MP03"/>
<dbReference type="RefSeq" id="WP_090717743.1">
    <property type="nucleotide sequence ID" value="NZ_CAESAP020000263.1"/>
</dbReference>
<protein>
    <submittedName>
        <fullName evidence="10">TPR-like domain-containing protein</fullName>
    </submittedName>
    <submittedName>
        <fullName evidence="9">[similarity to] membrane-associated protein</fullName>
    </submittedName>
</protein>